<name>A0A2P5BDD2_PARAD</name>
<dbReference type="EMBL" id="JXTB01000305">
    <property type="protein sequence ID" value="PON46797.1"/>
    <property type="molecule type" value="Genomic_DNA"/>
</dbReference>
<dbReference type="Proteomes" id="UP000237105">
    <property type="component" value="Unassembled WGS sequence"/>
</dbReference>
<comment type="caution">
    <text evidence="1">The sequence shown here is derived from an EMBL/GenBank/DDBJ whole genome shotgun (WGS) entry which is preliminary data.</text>
</comment>
<protein>
    <submittedName>
        <fullName evidence="1">Uncharacterized protein</fullName>
    </submittedName>
</protein>
<organism evidence="1 2">
    <name type="scientific">Parasponia andersonii</name>
    <name type="common">Sponia andersonii</name>
    <dbReference type="NCBI Taxonomy" id="3476"/>
    <lineage>
        <taxon>Eukaryota</taxon>
        <taxon>Viridiplantae</taxon>
        <taxon>Streptophyta</taxon>
        <taxon>Embryophyta</taxon>
        <taxon>Tracheophyta</taxon>
        <taxon>Spermatophyta</taxon>
        <taxon>Magnoliopsida</taxon>
        <taxon>eudicotyledons</taxon>
        <taxon>Gunneridae</taxon>
        <taxon>Pentapetalae</taxon>
        <taxon>rosids</taxon>
        <taxon>fabids</taxon>
        <taxon>Rosales</taxon>
        <taxon>Cannabaceae</taxon>
        <taxon>Parasponia</taxon>
    </lineage>
</organism>
<gene>
    <name evidence="1" type="ORF">PanWU01x14_248920</name>
</gene>
<sequence>MGMGIETQVYGFHSSVFSHSLIPRKSHSPNFVDVHHLHFLSSPPPNSKHSRPRTSLRLRIVQAAEQNP</sequence>
<accession>A0A2P5BDD2</accession>
<evidence type="ECO:0000313" key="1">
    <source>
        <dbReference type="EMBL" id="PON46797.1"/>
    </source>
</evidence>
<evidence type="ECO:0000313" key="2">
    <source>
        <dbReference type="Proteomes" id="UP000237105"/>
    </source>
</evidence>
<dbReference type="AlphaFoldDB" id="A0A2P5BDD2"/>
<reference evidence="2" key="1">
    <citation type="submission" date="2016-06" db="EMBL/GenBank/DDBJ databases">
        <title>Parallel loss of symbiosis genes in relatives of nitrogen-fixing non-legume Parasponia.</title>
        <authorList>
            <person name="Van Velzen R."/>
            <person name="Holmer R."/>
            <person name="Bu F."/>
            <person name="Rutten L."/>
            <person name="Van Zeijl A."/>
            <person name="Liu W."/>
            <person name="Santuari L."/>
            <person name="Cao Q."/>
            <person name="Sharma T."/>
            <person name="Shen D."/>
            <person name="Roswanjaya Y."/>
            <person name="Wardhani T."/>
            <person name="Kalhor M.S."/>
            <person name="Jansen J."/>
            <person name="Van den Hoogen J."/>
            <person name="Gungor B."/>
            <person name="Hartog M."/>
            <person name="Hontelez J."/>
            <person name="Verver J."/>
            <person name="Yang W.-C."/>
            <person name="Schijlen E."/>
            <person name="Repin R."/>
            <person name="Schilthuizen M."/>
            <person name="Schranz E."/>
            <person name="Heidstra R."/>
            <person name="Miyata K."/>
            <person name="Fedorova E."/>
            <person name="Kohlen W."/>
            <person name="Bisseling T."/>
            <person name="Smit S."/>
            <person name="Geurts R."/>
        </authorList>
    </citation>
    <scope>NUCLEOTIDE SEQUENCE [LARGE SCALE GENOMIC DNA]</scope>
    <source>
        <strain evidence="2">cv. WU1-14</strain>
    </source>
</reference>
<keyword evidence="2" id="KW-1185">Reference proteome</keyword>
<proteinExistence type="predicted"/>
<feature type="non-terminal residue" evidence="1">
    <location>
        <position position="68"/>
    </location>
</feature>